<dbReference type="Pfam" id="PF03493">
    <property type="entry name" value="BK_channel_a"/>
    <property type="match status" value="2"/>
</dbReference>
<evidence type="ECO:0000256" key="7">
    <source>
        <dbReference type="ARBA" id="ARBA00022958"/>
    </source>
</evidence>
<dbReference type="InterPro" id="IPR003148">
    <property type="entry name" value="RCK_N"/>
</dbReference>
<evidence type="ECO:0000259" key="18">
    <source>
        <dbReference type="Pfam" id="PF22614"/>
    </source>
</evidence>
<keyword evidence="6" id="KW-0631">Potassium channel</keyword>
<evidence type="ECO:0000256" key="12">
    <source>
        <dbReference type="ARBA" id="ARBA00034430"/>
    </source>
</evidence>
<comment type="catalytic activity">
    <reaction evidence="12">
        <text>K(+)(in) = K(+)(out)</text>
        <dbReference type="Rhea" id="RHEA:29463"/>
        <dbReference type="ChEBI" id="CHEBI:29103"/>
    </reaction>
</comment>
<dbReference type="GO" id="GO:0016020">
    <property type="term" value="C:membrane"/>
    <property type="evidence" value="ECO:0007669"/>
    <property type="project" value="UniProtKB-SubCell"/>
</dbReference>
<feature type="domain" description="Calcium-activated potassium channel BK alpha subunit" evidence="16">
    <location>
        <begin position="551"/>
        <end position="597"/>
    </location>
</feature>
<comment type="subcellular location">
    <subcellularLocation>
        <location evidence="1">Membrane</location>
        <topology evidence="1">Multi-pass membrane protein</topology>
    </subcellularLocation>
</comment>
<dbReference type="PANTHER" id="PTHR10027:SF10">
    <property type="entry name" value="SLOWPOKE 2, ISOFORM D"/>
    <property type="match status" value="1"/>
</dbReference>
<feature type="transmembrane region" description="Helical" evidence="14">
    <location>
        <begin position="274"/>
        <end position="292"/>
    </location>
</feature>
<evidence type="ECO:0000313" key="19">
    <source>
        <dbReference type="EMBL" id="KAK3264364.1"/>
    </source>
</evidence>
<dbReference type="Proteomes" id="UP001190700">
    <property type="component" value="Unassembled WGS sequence"/>
</dbReference>
<dbReference type="Pfam" id="PF02906">
    <property type="entry name" value="Fe_hyd_lg_C"/>
    <property type="match status" value="1"/>
</dbReference>
<dbReference type="SUPFAM" id="SSF53920">
    <property type="entry name" value="Fe-only hydrogenase"/>
    <property type="match status" value="1"/>
</dbReference>
<gene>
    <name evidence="19" type="ORF">CYMTET_26887</name>
</gene>
<evidence type="ECO:0000256" key="3">
    <source>
        <dbReference type="ARBA" id="ARBA00022448"/>
    </source>
</evidence>
<keyword evidence="10 14" id="KW-0472">Membrane</keyword>
<feature type="transmembrane region" description="Helical" evidence="14">
    <location>
        <begin position="298"/>
        <end position="324"/>
    </location>
</feature>
<dbReference type="EMBL" id="LGRX02014602">
    <property type="protein sequence ID" value="KAK3264364.1"/>
    <property type="molecule type" value="Genomic_DNA"/>
</dbReference>
<comment type="caution">
    <text evidence="19">The sequence shown here is derived from an EMBL/GenBank/DDBJ whole genome shotgun (WGS) entry which is preliminary data.</text>
</comment>
<proteinExistence type="inferred from homology"/>
<dbReference type="Gene3D" id="3.40.950.10">
    <property type="entry name" value="Fe-only Hydrogenase (Larger Subunit), Chain L, domain 3"/>
    <property type="match status" value="1"/>
</dbReference>
<evidence type="ECO:0000259" key="17">
    <source>
        <dbReference type="Pfam" id="PF07885"/>
    </source>
</evidence>
<feature type="region of interest" description="Disordered" evidence="13">
    <location>
        <begin position="1088"/>
        <end position="1109"/>
    </location>
</feature>
<evidence type="ECO:0000256" key="4">
    <source>
        <dbReference type="ARBA" id="ARBA00022538"/>
    </source>
</evidence>
<feature type="domain" description="Calcium-activated potassium channel BK alpha subunit" evidence="16">
    <location>
        <begin position="482"/>
        <end position="520"/>
    </location>
</feature>
<evidence type="ECO:0000259" key="16">
    <source>
        <dbReference type="Pfam" id="PF03493"/>
    </source>
</evidence>
<reference evidence="19 20" key="1">
    <citation type="journal article" date="2015" name="Genome Biol. Evol.">
        <title>Comparative Genomics of a Bacterivorous Green Alga Reveals Evolutionary Causalities and Consequences of Phago-Mixotrophic Mode of Nutrition.</title>
        <authorList>
            <person name="Burns J.A."/>
            <person name="Paasch A."/>
            <person name="Narechania A."/>
            <person name="Kim E."/>
        </authorList>
    </citation>
    <scope>NUCLEOTIDE SEQUENCE [LARGE SCALE GENOMIC DNA]</scope>
    <source>
        <strain evidence="19 20">PLY_AMNH</strain>
    </source>
</reference>
<dbReference type="AlphaFoldDB" id="A0AAE0KXP7"/>
<evidence type="ECO:0000256" key="10">
    <source>
        <dbReference type="ARBA" id="ARBA00023136"/>
    </source>
</evidence>
<evidence type="ECO:0000256" key="8">
    <source>
        <dbReference type="ARBA" id="ARBA00022989"/>
    </source>
</evidence>
<dbReference type="InterPro" id="IPR004108">
    <property type="entry name" value="Fe_hydrogenase_lsu_C"/>
</dbReference>
<evidence type="ECO:0000256" key="5">
    <source>
        <dbReference type="ARBA" id="ARBA00022692"/>
    </source>
</evidence>
<dbReference type="Pfam" id="PF22614">
    <property type="entry name" value="Slo-like_RCK"/>
    <property type="match status" value="1"/>
</dbReference>
<dbReference type="PANTHER" id="PTHR10027">
    <property type="entry name" value="CALCIUM-ACTIVATED POTASSIUM CHANNEL ALPHA CHAIN"/>
    <property type="match status" value="1"/>
</dbReference>
<evidence type="ECO:0000256" key="13">
    <source>
        <dbReference type="SAM" id="MobiDB-lite"/>
    </source>
</evidence>
<keyword evidence="4" id="KW-0633">Potassium transport</keyword>
<feature type="compositionally biased region" description="Polar residues" evidence="13">
    <location>
        <begin position="903"/>
        <end position="916"/>
    </location>
</feature>
<keyword evidence="8 14" id="KW-1133">Transmembrane helix</keyword>
<feature type="region of interest" description="Disordered" evidence="13">
    <location>
        <begin position="894"/>
        <end position="917"/>
    </location>
</feature>
<evidence type="ECO:0000256" key="9">
    <source>
        <dbReference type="ARBA" id="ARBA00023065"/>
    </source>
</evidence>
<evidence type="ECO:0000256" key="2">
    <source>
        <dbReference type="ARBA" id="ARBA00006596"/>
    </source>
</evidence>
<protein>
    <submittedName>
        <fullName evidence="19">Uncharacterized protein</fullName>
    </submittedName>
</protein>
<dbReference type="GO" id="GO:0005267">
    <property type="term" value="F:potassium channel activity"/>
    <property type="evidence" value="ECO:0007669"/>
    <property type="project" value="UniProtKB-KW"/>
</dbReference>
<feature type="transmembrane region" description="Helical" evidence="14">
    <location>
        <begin position="229"/>
        <end position="253"/>
    </location>
</feature>
<feature type="domain" description="Potassium channel" evidence="17">
    <location>
        <begin position="269"/>
        <end position="323"/>
    </location>
</feature>
<comment type="similarity">
    <text evidence="2">Belongs to the NARF family.</text>
</comment>
<dbReference type="SUPFAM" id="SSF81324">
    <property type="entry name" value="Voltage-gated potassium channels"/>
    <property type="match status" value="1"/>
</dbReference>
<keyword evidence="5 14" id="KW-0812">Transmembrane</keyword>
<keyword evidence="20" id="KW-1185">Reference proteome</keyword>
<accession>A0AAE0KXP7</accession>
<dbReference type="Gene3D" id="1.10.287.70">
    <property type="match status" value="1"/>
</dbReference>
<evidence type="ECO:0000313" key="20">
    <source>
        <dbReference type="Proteomes" id="UP001190700"/>
    </source>
</evidence>
<sequence length="1175" mass="130055">MNTSSAVTAVPTATPTLQTFTLEECLANCPENIDSTSNIDSQDLLKDASVDWEDIGTQLVWSVVFQVLILLTSKLFQRLYSQEDVSIILAFRKWIQSTLTSTGDSKKLYCAWLWMDLMCSAVTVLLWYAKTYEQDVAGWMQTVESITSTFFLFNYCQNMFAHEFSPGYVMGVDALVDAITIPPLILQNWSPEVWLSFSYARSWSAVSAYLRIDSTGVLANWFSDMTQGYIIALIEFVAFVSCLSSTILVFEVLGDFSWLQDEFHLTTMGPISGYQMFYWMVTTVSTVGYGDYAPTTVLSRGCICIFIPLGVIFFTVITGQVVELQETAASGRGRLHLKRGASPHAILAGGAVTSVSTVTVRSFLEEILHRDRPVRPHVVIFSSDPINDGMRNLLKEPWLKGHVTWLRGHPVNPQDLARCQIQAVEMVFILGDLFSQAMDKEDQANSMLASVFLKYNPEMKMRLMLLRPASRQMALNLGVSLDRCVAINELKASIVARSCMCPGFSTFLTNLFRLEYDDDGCKSENEKKSLIPPWSREGMDSAEWLKHPIFQADWVDEFMHGSENDLYGVQLHPKFHGMNFCEVALRLVRDHAIFLLAAQVEGRLVIHPGRSAVLTAKTVVFVAAENLRATNAIQPPGFREGDWRKVFSEQRKSKKRVLTKKQGPPGATALLKSQAFLGSSKEKKPSLLAPVVTKAAKPNKVGMPWQPMVGKAGGGKAAVFGLIPQEPKIADDGGTLASDDNNGEVQLELLKQNKKGEFFVIIAQDGSLWQQVTRIIAPLLEARSEARIIVLAAAACPENTKQQFKQVAFIHADIHCMDTLRACGVKFAKMVMVLSSQPTTLTDADLDRTNLITVTLIEKLFEGLSVAPFVLLDIHSPQNVRQLFNDCPKVIPPSALGKDDPSPQDSLQSGKRTSSAHPRYCGGRIVSRSHLVKFFATAFYTPGCLELAEALAVPEATGQTSSTLLVPALHEFWGRRFMDVYEEIISKFDLIMIGLSRTPSDPMNTIPFVYAFPPRDAVIIPSDQLYLIGTTAAVEGILRSAGKPVLKFTAAYGFRNIQILLRKIKLKKSEYRFVEIMACPSGCLNGAGQSKGSGDTPEEAKQTVSRGRGGGLLSFRGSIQDARRQSDCAKNIFRMAGWSIIGNGKRNAACTISPKRKYGRSLHKQLVITCVLFGK</sequence>
<name>A0AAE0KXP7_9CHLO</name>
<evidence type="ECO:0000256" key="14">
    <source>
        <dbReference type="SAM" id="Phobius"/>
    </source>
</evidence>
<keyword evidence="7" id="KW-0630">Potassium</keyword>
<dbReference type="InterPro" id="IPR047871">
    <property type="entry name" value="K_chnl_Slo-like"/>
</dbReference>
<dbReference type="Pfam" id="PF07885">
    <property type="entry name" value="Ion_trans_2"/>
    <property type="match status" value="1"/>
</dbReference>
<dbReference type="Gene3D" id="3.40.50.720">
    <property type="entry name" value="NAD(P)-binding Rossmann-like Domain"/>
    <property type="match status" value="2"/>
</dbReference>
<evidence type="ECO:0000256" key="6">
    <source>
        <dbReference type="ARBA" id="ARBA00022826"/>
    </source>
</evidence>
<keyword evidence="3" id="KW-0813">Transport</keyword>
<feature type="domain" description="RCK N-terminal" evidence="18">
    <location>
        <begin position="344"/>
        <end position="460"/>
    </location>
</feature>
<dbReference type="InterPro" id="IPR009016">
    <property type="entry name" value="Fe_hydrogenase"/>
</dbReference>
<evidence type="ECO:0000259" key="15">
    <source>
        <dbReference type="Pfam" id="PF02906"/>
    </source>
</evidence>
<dbReference type="InterPro" id="IPR013099">
    <property type="entry name" value="K_chnl_dom"/>
</dbReference>
<feature type="domain" description="Iron hydrogenase large subunit C-terminal" evidence="15">
    <location>
        <begin position="1042"/>
        <end position="1087"/>
    </location>
</feature>
<evidence type="ECO:0000256" key="1">
    <source>
        <dbReference type="ARBA" id="ARBA00004141"/>
    </source>
</evidence>
<keyword evidence="11" id="KW-0407">Ion channel</keyword>
<keyword evidence="9" id="KW-0406">Ion transport</keyword>
<evidence type="ECO:0000256" key="11">
    <source>
        <dbReference type="ARBA" id="ARBA00023303"/>
    </source>
</evidence>
<organism evidence="19 20">
    <name type="scientific">Cymbomonas tetramitiformis</name>
    <dbReference type="NCBI Taxonomy" id="36881"/>
    <lineage>
        <taxon>Eukaryota</taxon>
        <taxon>Viridiplantae</taxon>
        <taxon>Chlorophyta</taxon>
        <taxon>Pyramimonadophyceae</taxon>
        <taxon>Pyramimonadales</taxon>
        <taxon>Pyramimonadaceae</taxon>
        <taxon>Cymbomonas</taxon>
    </lineage>
</organism>
<dbReference type="InterPro" id="IPR003929">
    <property type="entry name" value="K_chnl_BK_asu"/>
</dbReference>